<dbReference type="OrthoDB" id="59763at2157"/>
<dbReference type="PIRSF" id="PIRSF019202">
    <property type="entry name" value="UCP019202"/>
    <property type="match status" value="1"/>
</dbReference>
<gene>
    <name evidence="1" type="ordered locus">PAB1280</name>
</gene>
<evidence type="ECO:0000313" key="4">
    <source>
        <dbReference type="Proteomes" id="UP000009139"/>
    </source>
</evidence>
<evidence type="ECO:0000313" key="3">
    <source>
        <dbReference type="Proteomes" id="UP000000810"/>
    </source>
</evidence>
<dbReference type="RefSeq" id="WP_010868745.1">
    <property type="nucleotide sequence ID" value="NC_000868.1"/>
</dbReference>
<dbReference type="PIR" id="E75011">
    <property type="entry name" value="E75011"/>
</dbReference>
<dbReference type="KEGG" id="pab:PAB1280"/>
<dbReference type="STRING" id="272844.PAB1280"/>
<dbReference type="EMBL" id="AJ248288">
    <property type="protein sequence ID" value="CAB50531.1"/>
    <property type="molecule type" value="Genomic_DNA"/>
</dbReference>
<evidence type="ECO:0008006" key="5">
    <source>
        <dbReference type="Google" id="ProtNLM"/>
    </source>
</evidence>
<dbReference type="HOGENOM" id="CLU_1324065_0_0_2"/>
<name>Q9UY81_PYRAB</name>
<evidence type="ECO:0000313" key="1">
    <source>
        <dbReference type="EMBL" id="CAB50531.1"/>
    </source>
</evidence>
<protein>
    <recommendedName>
        <fullName evidence="5">DUF432 domain-containing protein</fullName>
    </recommendedName>
</protein>
<dbReference type="PATRIC" id="fig|272844.11.peg.1737"/>
<keyword evidence="3" id="KW-1185">Reference proteome</keyword>
<dbReference type="Proteomes" id="UP000000810">
    <property type="component" value="Chromosome"/>
</dbReference>
<dbReference type="Proteomes" id="UP000009139">
    <property type="component" value="Chromosome"/>
</dbReference>
<organism evidence="1 3">
    <name type="scientific">Pyrococcus abyssi (strain GE5 / Orsay)</name>
    <dbReference type="NCBI Taxonomy" id="272844"/>
    <lineage>
        <taxon>Archaea</taxon>
        <taxon>Methanobacteriati</taxon>
        <taxon>Methanobacteriota</taxon>
        <taxon>Thermococci</taxon>
        <taxon>Thermococcales</taxon>
        <taxon>Thermococcaceae</taxon>
        <taxon>Pyrococcus</taxon>
    </lineage>
</organism>
<dbReference type="AlphaFoldDB" id="Q9UY81"/>
<dbReference type="Pfam" id="PF04254">
    <property type="entry name" value="DUF432"/>
    <property type="match status" value="1"/>
</dbReference>
<sequence>MFGKVKLRDNMDISLGGKTISISRVEDYYVYLRDEVERVIVGDEISILPEPARGYGVKLMMIRLESPIAIAPGKVLRGFIEVPIDVSVRTGSSEIDRFGIGREKYALYGTLENGVIVRYVRAKLESNPRGVGNLKLIVLNNGNNWGFIDRVVFPMMNIMYYSSDMAFYPTIRVEIEEDINVVNTGEAPLPNLYSTGEEKSLRFKMRW</sequence>
<dbReference type="InterPro" id="IPR007366">
    <property type="entry name" value="DUF432"/>
</dbReference>
<evidence type="ECO:0000313" key="2">
    <source>
        <dbReference type="EMBL" id="CCE71088.1"/>
    </source>
</evidence>
<accession>Q9UY81</accession>
<reference evidence="1" key="2">
    <citation type="journal article" date="2000" name="J. Mol. Biol.">
        <title>Archaeal homologs of eukaryotic methylation guide small nucleolar RNAs: lessons from the Pyrococcus genomes.</title>
        <authorList>
            <person name="Gaspin C."/>
            <person name="Cavaille J."/>
            <person name="Erauso G."/>
        </authorList>
    </citation>
    <scope>NUCLEOTIDE SEQUENCE</scope>
    <source>
        <strain evidence="1">Orsay</strain>
    </source>
</reference>
<reference evidence="1 3" key="4">
    <citation type="journal article" date="2003" name="Mol. Microbiol.">
        <title>An integrated analysis of the genome of the hyperthermophilic archaeon Pyrococcus abyssi.</title>
        <authorList>
            <person name="Cohen G."/>
            <person name="Barbe V."/>
            <person name="Flament D."/>
            <person name="Galperin M."/>
            <person name="Heilig R."/>
            <person name="Ripp R."/>
            <person name="Lecompte O."/>
            <person name="Prieur D."/>
            <person name="Poch O."/>
            <person name="Quellerou J."/>
            <person name="Thierry J.C."/>
            <person name="Van der Oost J."/>
            <person name="Weissenbach J."/>
            <person name="Zivanovic Y."/>
            <person name="Forterre P."/>
        </authorList>
    </citation>
    <scope>NUCLEOTIDE SEQUENCE [LARGE SCALE GENOMIC DNA]</scope>
    <source>
        <strain evidence="3">GE5 / Orsay</strain>
        <strain evidence="1">Orsay</strain>
    </source>
</reference>
<reference evidence="1" key="1">
    <citation type="submission" date="1999-07" db="EMBL/GenBank/DDBJ databases">
        <authorList>
            <person name="Genoscope"/>
        </authorList>
    </citation>
    <scope>NUCLEOTIDE SEQUENCE</scope>
    <source>
        <strain evidence="1">Orsay</strain>
    </source>
</reference>
<dbReference type="eggNOG" id="arCOG01766">
    <property type="taxonomic scope" value="Archaea"/>
</dbReference>
<reference evidence="2 4" key="5">
    <citation type="journal article" date="2012" name="Curr. Microbiol.">
        <title>Re-annotation of two hyperthermophilic archaea Pyrococcus abyssi GE5 and Pyrococcus furiosus DSM 3638.</title>
        <authorList>
            <person name="Gao J."/>
            <person name="Wang J."/>
        </authorList>
    </citation>
    <scope>GENOME REANNOTATION</scope>
    <source>
        <strain evidence="2">GE5</strain>
        <strain evidence="4">GE5 / Orsay</strain>
    </source>
</reference>
<proteinExistence type="predicted"/>
<dbReference type="EMBL" id="HE613800">
    <property type="protein sequence ID" value="CCE71088.1"/>
    <property type="molecule type" value="Genomic_DNA"/>
</dbReference>
<reference evidence="1" key="3">
    <citation type="journal article" date="2001" name="Genome Res.">
        <title>Genome evolution at the genus level: comparison of three complete genomes of hyperthermophilic archaea.</title>
        <authorList>
            <person name="Lecompte O."/>
            <person name="Ripp R."/>
            <person name="Puzos-Barbe V."/>
            <person name="Duprat S."/>
            <person name="Heilig R."/>
            <person name="Dietrich J."/>
            <person name="Thierry J.C."/>
            <person name="Poch O."/>
        </authorList>
    </citation>
    <scope>NUCLEOTIDE SEQUENCE</scope>
    <source>
        <strain evidence="1">Orsay</strain>
    </source>
</reference>